<protein>
    <recommendedName>
        <fullName evidence="3">Macrophage migration inhibitory factor (MIF)</fullName>
    </recommendedName>
</protein>
<dbReference type="Gene3D" id="3.30.429.10">
    <property type="entry name" value="Macrophage Migration Inhibitory Factor"/>
    <property type="match status" value="1"/>
</dbReference>
<dbReference type="Pfam" id="PF01187">
    <property type="entry name" value="MIF"/>
    <property type="match status" value="1"/>
</dbReference>
<sequence>MPFINSKLSMKITKEQEVLIKTKLGKAIELIPGKSESWLMLGFEEECHLYFKGEASEKIAFVEVKIFGKANSSDYDRLTSAICDIYNEVLGMPKDKIYVKYEEVSNWGWNGSNF</sequence>
<proteinExistence type="predicted"/>
<dbReference type="Proteomes" id="UP000595897">
    <property type="component" value="Chromosome"/>
</dbReference>
<gene>
    <name evidence="1" type="ORF">bsdtb5_15930</name>
</gene>
<organism evidence="1 2">
    <name type="scientific">Anaeromicropila herbilytica</name>
    <dbReference type="NCBI Taxonomy" id="2785025"/>
    <lineage>
        <taxon>Bacteria</taxon>
        <taxon>Bacillati</taxon>
        <taxon>Bacillota</taxon>
        <taxon>Clostridia</taxon>
        <taxon>Lachnospirales</taxon>
        <taxon>Lachnospiraceae</taxon>
        <taxon>Anaeromicropila</taxon>
    </lineage>
</organism>
<dbReference type="RefSeq" id="WP_271715530.1">
    <property type="nucleotide sequence ID" value="NZ_AP024169.1"/>
</dbReference>
<dbReference type="SUPFAM" id="SSF55331">
    <property type="entry name" value="Tautomerase/MIF"/>
    <property type="match status" value="1"/>
</dbReference>
<dbReference type="KEGG" id="ahb:bsdtb5_15930"/>
<dbReference type="InterPro" id="IPR014347">
    <property type="entry name" value="Tautomerase/MIF_sf"/>
</dbReference>
<reference evidence="1 2" key="1">
    <citation type="submission" date="2020-11" db="EMBL/GenBank/DDBJ databases">
        <title>Draft genome sequencing of a Lachnospiraceae strain isolated from anoxic soil subjected to BSD treatment.</title>
        <authorList>
            <person name="Uek A."/>
            <person name="Tonouchi A."/>
        </authorList>
    </citation>
    <scope>NUCLEOTIDE SEQUENCE [LARGE SCALE GENOMIC DNA]</scope>
    <source>
        <strain evidence="1 2">TB5</strain>
    </source>
</reference>
<name>A0A7R7EK87_9FIRM</name>
<evidence type="ECO:0008006" key="3">
    <source>
        <dbReference type="Google" id="ProtNLM"/>
    </source>
</evidence>
<evidence type="ECO:0000313" key="2">
    <source>
        <dbReference type="Proteomes" id="UP000595897"/>
    </source>
</evidence>
<evidence type="ECO:0000313" key="1">
    <source>
        <dbReference type="EMBL" id="BCN30298.1"/>
    </source>
</evidence>
<accession>A0A7R7EK87</accession>
<dbReference type="EMBL" id="AP024169">
    <property type="protein sequence ID" value="BCN30298.1"/>
    <property type="molecule type" value="Genomic_DNA"/>
</dbReference>
<keyword evidence="2" id="KW-1185">Reference proteome</keyword>
<dbReference type="InterPro" id="IPR001398">
    <property type="entry name" value="Macrophage_inhib_fac"/>
</dbReference>
<dbReference type="AlphaFoldDB" id="A0A7R7EK87"/>